<evidence type="ECO:0000259" key="3">
    <source>
        <dbReference type="PROSITE" id="PS50240"/>
    </source>
</evidence>
<sequence>MPDPDIVQQVFQGSRPETCGWSNMAISPHISSNSRPKKVVSSFYGEFPFMIAVLKRSKDNAKTAWSTDNHKNSGVLINYGVVLTAAHRMTGQNADDLKCRAGEYDTQTELEQYAYQERNVQKFVVHEDFFRPSFFNNIALIFLEKPFDKAPNVGIACLSPTFPENTGDCYSMGWGKLKQDSADYALILKKVPLPLVEAPVCQNLGDGGAPLVCSVETNGRDRRFVVVGLVSYSMACGEEGVPGVYTNVPYLYDWVGNQLDLENINKEYDL</sequence>
<dbReference type="InterPro" id="IPR051487">
    <property type="entry name" value="Ser/Thr_Proteases_Immune/Dev"/>
</dbReference>
<keyword evidence="5" id="KW-1185">Reference proteome</keyword>
<dbReference type="CDD" id="cd00190">
    <property type="entry name" value="Tryp_SPc"/>
    <property type="match status" value="1"/>
</dbReference>
<dbReference type="InterPro" id="IPR043504">
    <property type="entry name" value="Peptidase_S1_PA_chymotrypsin"/>
</dbReference>
<dbReference type="SMART" id="SM00020">
    <property type="entry name" value="Tryp_SPc"/>
    <property type="match status" value="1"/>
</dbReference>
<comment type="similarity">
    <text evidence="2">Belongs to the peptidase S1 family. CLIP subfamily.</text>
</comment>
<dbReference type="Pfam" id="PF00089">
    <property type="entry name" value="Trypsin"/>
    <property type="match status" value="1"/>
</dbReference>
<evidence type="ECO:0000313" key="4">
    <source>
        <dbReference type="EMBL" id="CAK1553822.1"/>
    </source>
</evidence>
<reference evidence="4 5" key="1">
    <citation type="submission" date="2023-11" db="EMBL/GenBank/DDBJ databases">
        <authorList>
            <person name="Okamura Y."/>
        </authorList>
    </citation>
    <scope>NUCLEOTIDE SEQUENCE [LARGE SCALE GENOMIC DNA]</scope>
</reference>
<proteinExistence type="inferred from homology"/>
<accession>A0AAV1JYY5</accession>
<dbReference type="InterPro" id="IPR009003">
    <property type="entry name" value="Peptidase_S1_PA"/>
</dbReference>
<gene>
    <name evidence="4" type="ORF">LNINA_LOCUS12790</name>
</gene>
<name>A0AAV1JYY5_9NEOP</name>
<dbReference type="EMBL" id="CAVLEF010000240">
    <property type="protein sequence ID" value="CAK1553822.1"/>
    <property type="molecule type" value="Genomic_DNA"/>
</dbReference>
<dbReference type="Gene3D" id="2.40.10.10">
    <property type="entry name" value="Trypsin-like serine proteases"/>
    <property type="match status" value="2"/>
</dbReference>
<dbReference type="AlphaFoldDB" id="A0AAV1JYY5"/>
<comment type="caution">
    <text evidence="4">The sequence shown here is derived from an EMBL/GenBank/DDBJ whole genome shotgun (WGS) entry which is preliminary data.</text>
</comment>
<dbReference type="GO" id="GO:0006508">
    <property type="term" value="P:proteolysis"/>
    <property type="evidence" value="ECO:0007669"/>
    <property type="project" value="InterPro"/>
</dbReference>
<dbReference type="SUPFAM" id="SSF50494">
    <property type="entry name" value="Trypsin-like serine proteases"/>
    <property type="match status" value="1"/>
</dbReference>
<evidence type="ECO:0000256" key="1">
    <source>
        <dbReference type="ARBA" id="ARBA00023157"/>
    </source>
</evidence>
<evidence type="ECO:0000313" key="5">
    <source>
        <dbReference type="Proteomes" id="UP001497472"/>
    </source>
</evidence>
<dbReference type="Proteomes" id="UP001497472">
    <property type="component" value="Unassembled WGS sequence"/>
</dbReference>
<dbReference type="PROSITE" id="PS50240">
    <property type="entry name" value="TRYPSIN_DOM"/>
    <property type="match status" value="1"/>
</dbReference>
<keyword evidence="1" id="KW-1015">Disulfide bond</keyword>
<protein>
    <recommendedName>
        <fullName evidence="3">Peptidase S1 domain-containing protein</fullName>
    </recommendedName>
</protein>
<evidence type="ECO:0000256" key="2">
    <source>
        <dbReference type="ARBA" id="ARBA00024195"/>
    </source>
</evidence>
<dbReference type="InterPro" id="IPR001254">
    <property type="entry name" value="Trypsin_dom"/>
</dbReference>
<dbReference type="PANTHER" id="PTHR24256">
    <property type="entry name" value="TRYPTASE-RELATED"/>
    <property type="match status" value="1"/>
</dbReference>
<feature type="domain" description="Peptidase S1" evidence="3">
    <location>
        <begin position="30"/>
        <end position="260"/>
    </location>
</feature>
<organism evidence="4 5">
    <name type="scientific">Leptosia nina</name>
    <dbReference type="NCBI Taxonomy" id="320188"/>
    <lineage>
        <taxon>Eukaryota</taxon>
        <taxon>Metazoa</taxon>
        <taxon>Ecdysozoa</taxon>
        <taxon>Arthropoda</taxon>
        <taxon>Hexapoda</taxon>
        <taxon>Insecta</taxon>
        <taxon>Pterygota</taxon>
        <taxon>Neoptera</taxon>
        <taxon>Endopterygota</taxon>
        <taxon>Lepidoptera</taxon>
        <taxon>Glossata</taxon>
        <taxon>Ditrysia</taxon>
        <taxon>Papilionoidea</taxon>
        <taxon>Pieridae</taxon>
        <taxon>Pierinae</taxon>
        <taxon>Leptosia</taxon>
    </lineage>
</organism>
<dbReference type="GO" id="GO:0004252">
    <property type="term" value="F:serine-type endopeptidase activity"/>
    <property type="evidence" value="ECO:0007669"/>
    <property type="project" value="InterPro"/>
</dbReference>